<sequence>MMNNWQRVALIMRRPINLRKRKRLPIAMQATLFETVADLLGNGFSFQQAFQFAVDVQGPAFQVLQPVLVRLAAGDDLSTALRPYIAVDLYYQFLIAETHGELRHTLTQAGQLMRARAEQGRQIRRLLQYPCLLLVLLLGTLGLVKAAILPSLGAQASVGHQAALPWQLISIGILVVVAALGWCGWRFQQLPSRQRYHWLVKMPLIGKLIKSYCGYYLSLNAGMLLAGGLGIRGICEVSQQFQAKAFIHQQGKVVERALLQGTSLMAIIQADRLLPDELALLVGKESPAEQLSQELLYFATMQYERLIRQLNRMIGWIQPIMFGVIALVVVGTYLSLLLPMYQSMGEILK</sequence>
<dbReference type="InterPro" id="IPR003004">
    <property type="entry name" value="GspF/PilC"/>
</dbReference>
<keyword evidence="6 7" id="KW-0472">Membrane</keyword>
<evidence type="ECO:0000256" key="2">
    <source>
        <dbReference type="ARBA" id="ARBA00005745"/>
    </source>
</evidence>
<keyword evidence="5 7" id="KW-1133">Transmembrane helix</keyword>
<evidence type="ECO:0000259" key="8">
    <source>
        <dbReference type="Pfam" id="PF00482"/>
    </source>
</evidence>
<feature type="domain" description="Type II secretion system protein GspF" evidence="8">
    <location>
        <begin position="34"/>
        <end position="150"/>
    </location>
</feature>
<dbReference type="Proteomes" id="UP000281061">
    <property type="component" value="Unassembled WGS sequence"/>
</dbReference>
<protein>
    <submittedName>
        <fullName evidence="9">Secretion protein F</fullName>
    </submittedName>
</protein>
<feature type="transmembrane region" description="Helical" evidence="7">
    <location>
        <begin position="126"/>
        <end position="144"/>
    </location>
</feature>
<gene>
    <name evidence="9" type="ORF">D6U17_06625</name>
</gene>
<dbReference type="GO" id="GO:0005886">
    <property type="term" value="C:plasma membrane"/>
    <property type="evidence" value="ECO:0007669"/>
    <property type="project" value="UniProtKB-SubCell"/>
</dbReference>
<comment type="similarity">
    <text evidence="2">Belongs to the GSP F family.</text>
</comment>
<dbReference type="Pfam" id="PF00482">
    <property type="entry name" value="T2SSF"/>
    <property type="match status" value="2"/>
</dbReference>
<evidence type="ECO:0000313" key="10">
    <source>
        <dbReference type="Proteomes" id="UP000281061"/>
    </source>
</evidence>
<evidence type="ECO:0000256" key="7">
    <source>
        <dbReference type="SAM" id="Phobius"/>
    </source>
</evidence>
<keyword evidence="3" id="KW-1003">Cell membrane</keyword>
<dbReference type="Gene3D" id="1.20.81.30">
    <property type="entry name" value="Type II secretion system (T2SS), domain F"/>
    <property type="match status" value="1"/>
</dbReference>
<accession>A0AB37RH14</accession>
<dbReference type="EMBL" id="RDCL01000052">
    <property type="protein sequence ID" value="RMW54588.1"/>
    <property type="molecule type" value="Genomic_DNA"/>
</dbReference>
<comment type="caution">
    <text evidence="9">The sequence shown here is derived from an EMBL/GenBank/DDBJ whole genome shotgun (WGS) entry which is preliminary data.</text>
</comment>
<reference evidence="9 10" key="1">
    <citation type="submission" date="2018-10" db="EMBL/GenBank/DDBJ databases">
        <title>Genome sequences of five Lactobacillus pentosus strains isolated from brines of traditionally fermented spanish-style green table olives and differences between them.</title>
        <authorList>
            <person name="Jimenez Diaz R."/>
        </authorList>
    </citation>
    <scope>NUCLEOTIDE SEQUENCE [LARGE SCALE GENOMIC DNA]</scope>
    <source>
        <strain evidence="9 10">IG8</strain>
    </source>
</reference>
<organism evidence="9 10">
    <name type="scientific">Lactiplantibacillus pentosus</name>
    <name type="common">Lactobacillus pentosus</name>
    <dbReference type="NCBI Taxonomy" id="1589"/>
    <lineage>
        <taxon>Bacteria</taxon>
        <taxon>Bacillati</taxon>
        <taxon>Bacillota</taxon>
        <taxon>Bacilli</taxon>
        <taxon>Lactobacillales</taxon>
        <taxon>Lactobacillaceae</taxon>
        <taxon>Lactiplantibacillus</taxon>
    </lineage>
</organism>
<dbReference type="InterPro" id="IPR018076">
    <property type="entry name" value="T2SS_GspF_dom"/>
</dbReference>
<evidence type="ECO:0000256" key="5">
    <source>
        <dbReference type="ARBA" id="ARBA00022989"/>
    </source>
</evidence>
<dbReference type="PANTHER" id="PTHR30012:SF0">
    <property type="entry name" value="TYPE II SECRETION SYSTEM PROTEIN F-RELATED"/>
    <property type="match status" value="1"/>
</dbReference>
<evidence type="ECO:0000256" key="6">
    <source>
        <dbReference type="ARBA" id="ARBA00023136"/>
    </source>
</evidence>
<feature type="domain" description="Type II secretion system protein GspF" evidence="8">
    <location>
        <begin position="222"/>
        <end position="339"/>
    </location>
</feature>
<feature type="transmembrane region" description="Helical" evidence="7">
    <location>
        <begin position="164"/>
        <end position="185"/>
    </location>
</feature>
<feature type="transmembrane region" description="Helical" evidence="7">
    <location>
        <begin position="313"/>
        <end position="336"/>
    </location>
</feature>
<comment type="subcellular location">
    <subcellularLocation>
        <location evidence="1">Cell membrane</location>
        <topology evidence="1">Multi-pass membrane protein</topology>
    </subcellularLocation>
</comment>
<evidence type="ECO:0000313" key="9">
    <source>
        <dbReference type="EMBL" id="RMW54588.1"/>
    </source>
</evidence>
<evidence type="ECO:0000256" key="1">
    <source>
        <dbReference type="ARBA" id="ARBA00004651"/>
    </source>
</evidence>
<dbReference type="PANTHER" id="PTHR30012">
    <property type="entry name" value="GENERAL SECRETION PATHWAY PROTEIN"/>
    <property type="match status" value="1"/>
</dbReference>
<evidence type="ECO:0000256" key="4">
    <source>
        <dbReference type="ARBA" id="ARBA00022692"/>
    </source>
</evidence>
<name>A0AB37RH14_LACPE</name>
<dbReference type="PRINTS" id="PR00812">
    <property type="entry name" value="BCTERIALGSPF"/>
</dbReference>
<dbReference type="InterPro" id="IPR042094">
    <property type="entry name" value="T2SS_GspF_sf"/>
</dbReference>
<evidence type="ECO:0000256" key="3">
    <source>
        <dbReference type="ARBA" id="ARBA00022475"/>
    </source>
</evidence>
<dbReference type="AlphaFoldDB" id="A0AB37RH14"/>
<proteinExistence type="inferred from homology"/>
<keyword evidence="4 7" id="KW-0812">Transmembrane</keyword>